<organism evidence="1 2">
    <name type="scientific">Actinidia rufa</name>
    <dbReference type="NCBI Taxonomy" id="165716"/>
    <lineage>
        <taxon>Eukaryota</taxon>
        <taxon>Viridiplantae</taxon>
        <taxon>Streptophyta</taxon>
        <taxon>Embryophyta</taxon>
        <taxon>Tracheophyta</taxon>
        <taxon>Spermatophyta</taxon>
        <taxon>Magnoliopsida</taxon>
        <taxon>eudicotyledons</taxon>
        <taxon>Gunneridae</taxon>
        <taxon>Pentapetalae</taxon>
        <taxon>asterids</taxon>
        <taxon>Ericales</taxon>
        <taxon>Actinidiaceae</taxon>
        <taxon>Actinidia</taxon>
    </lineage>
</organism>
<gene>
    <name evidence="1" type="ORF">Acr_12g0000180</name>
</gene>
<keyword evidence="2" id="KW-1185">Reference proteome</keyword>
<dbReference type="AlphaFoldDB" id="A0A7J0FHU7"/>
<protein>
    <submittedName>
        <fullName evidence="1">Uncharacterized protein</fullName>
    </submittedName>
</protein>
<comment type="caution">
    <text evidence="1">The sequence shown here is derived from an EMBL/GenBank/DDBJ whole genome shotgun (WGS) entry which is preliminary data.</text>
</comment>
<proteinExistence type="predicted"/>
<accession>A0A7J0FHU7</accession>
<evidence type="ECO:0000313" key="1">
    <source>
        <dbReference type="EMBL" id="GFY97477.1"/>
    </source>
</evidence>
<dbReference type="EMBL" id="BJWL01000012">
    <property type="protein sequence ID" value="GFY97477.1"/>
    <property type="molecule type" value="Genomic_DNA"/>
</dbReference>
<dbReference type="Proteomes" id="UP000585474">
    <property type="component" value="Unassembled WGS sequence"/>
</dbReference>
<evidence type="ECO:0000313" key="2">
    <source>
        <dbReference type="Proteomes" id="UP000585474"/>
    </source>
</evidence>
<reference evidence="1 2" key="1">
    <citation type="submission" date="2019-07" db="EMBL/GenBank/DDBJ databases">
        <title>De Novo Assembly of kiwifruit Actinidia rufa.</title>
        <authorList>
            <person name="Sugita-Konishi S."/>
            <person name="Sato K."/>
            <person name="Mori E."/>
            <person name="Abe Y."/>
            <person name="Kisaki G."/>
            <person name="Hamano K."/>
            <person name="Suezawa K."/>
            <person name="Otani M."/>
            <person name="Fukuda T."/>
            <person name="Manabe T."/>
            <person name="Gomi K."/>
            <person name="Tabuchi M."/>
            <person name="Akimitsu K."/>
            <person name="Kataoka I."/>
        </authorList>
    </citation>
    <scope>NUCLEOTIDE SEQUENCE [LARGE SCALE GENOMIC DNA]</scope>
    <source>
        <strain evidence="2">cv. Fuchu</strain>
    </source>
</reference>
<name>A0A7J0FHU7_9ERIC</name>
<sequence length="63" mass="7130">MVVLPATVNLHARIWAVNHTHVMQASLCCVSSVGIPVDLCVSPELRRNYWRGRHAARVIPELW</sequence>